<dbReference type="InterPro" id="IPR036186">
    <property type="entry name" value="Serpin_sf"/>
</dbReference>
<dbReference type="Gene3D" id="3.30.497.10">
    <property type="entry name" value="Antithrombin, subunit I, domain 2"/>
    <property type="match status" value="1"/>
</dbReference>
<evidence type="ECO:0000256" key="1">
    <source>
        <dbReference type="ARBA" id="ARBA00004613"/>
    </source>
</evidence>
<dbReference type="InterPro" id="IPR000215">
    <property type="entry name" value="Serpin_fam"/>
</dbReference>
<evidence type="ECO:0000256" key="4">
    <source>
        <dbReference type="ARBA" id="ARBA00022690"/>
    </source>
</evidence>
<keyword evidence="4" id="KW-0646">Protease inhibitor</keyword>
<dbReference type="CDD" id="cd00172">
    <property type="entry name" value="serpin"/>
    <property type="match status" value="1"/>
</dbReference>
<protein>
    <recommendedName>
        <fullName evidence="8">Serpin domain-containing protein</fullName>
    </recommendedName>
</protein>
<evidence type="ECO:0000313" key="9">
    <source>
        <dbReference type="EMBL" id="KAK8786875.1"/>
    </source>
</evidence>
<dbReference type="Pfam" id="PF00079">
    <property type="entry name" value="Serpin"/>
    <property type="match status" value="1"/>
</dbReference>
<feature type="domain" description="Serpin" evidence="8">
    <location>
        <begin position="1"/>
        <end position="364"/>
    </location>
</feature>
<proteinExistence type="inferred from homology"/>
<dbReference type="SMART" id="SM00093">
    <property type="entry name" value="SERPIN"/>
    <property type="match status" value="1"/>
</dbReference>
<comment type="subcellular location">
    <subcellularLocation>
        <location evidence="1">Secreted</location>
    </subcellularLocation>
</comment>
<dbReference type="GO" id="GO:0004867">
    <property type="term" value="F:serine-type endopeptidase inhibitor activity"/>
    <property type="evidence" value="ECO:0007669"/>
    <property type="project" value="UniProtKB-KW"/>
</dbReference>
<dbReference type="InterPro" id="IPR042185">
    <property type="entry name" value="Serpin_sf_2"/>
</dbReference>
<dbReference type="PANTHER" id="PTHR11461:SF211">
    <property type="entry name" value="GH10112P-RELATED"/>
    <property type="match status" value="1"/>
</dbReference>
<reference evidence="9 10" key="1">
    <citation type="journal article" date="2023" name="Arcadia Sci">
        <title>De novo assembly of a long-read Amblyomma americanum tick genome.</title>
        <authorList>
            <person name="Chou S."/>
            <person name="Poskanzer K.E."/>
            <person name="Rollins M."/>
            <person name="Thuy-Boun P.S."/>
        </authorList>
    </citation>
    <scope>NUCLEOTIDE SEQUENCE [LARGE SCALE GENOMIC DNA]</scope>
    <source>
        <strain evidence="9">F_SG_1</strain>
        <tissue evidence="9">Salivary glands</tissue>
    </source>
</reference>
<dbReference type="InterPro" id="IPR023796">
    <property type="entry name" value="Serpin_dom"/>
</dbReference>
<dbReference type="InterPro" id="IPR023795">
    <property type="entry name" value="Serpin_CS"/>
</dbReference>
<accession>A0AAQ4FJI2</accession>
<evidence type="ECO:0000256" key="7">
    <source>
        <dbReference type="RuleBase" id="RU000411"/>
    </source>
</evidence>
<keyword evidence="5" id="KW-0722">Serine protease inhibitor</keyword>
<comment type="similarity">
    <text evidence="2 7">Belongs to the serpin family.</text>
</comment>
<dbReference type="PROSITE" id="PS51257">
    <property type="entry name" value="PROKAR_LIPOPROTEIN"/>
    <property type="match status" value="1"/>
</dbReference>
<dbReference type="GO" id="GO:0005615">
    <property type="term" value="C:extracellular space"/>
    <property type="evidence" value="ECO:0007669"/>
    <property type="project" value="InterPro"/>
</dbReference>
<sequence>MYKHLQANNKQNENLVCSPFSIACALAIFASGSRNVTAKQIFAVLNLKASKYRIQDQFSKLLTILSGYVPDVTFHVANRIYSDQKFPIHGSYLVLLEASYGATMKSVDFETGHESVRREANAWASEQTASKIQAIVPSSVDANTALIHLSAICFRGFWQWPFRSVHTTRQQFRLNYKNAVRVNMMFQNRSFKMGHSEELCARALEIPYRGQMMSMVILLPDDIEGLYDLEETLTPANLSALLASMKLVDDVEVSVPKFRIEHSVAMRETLEDLGVKDLFTPGKADLAGVFETGAPSVSDVVHKALVQVDEEGTEPEAATANALIESAGSIAAQAVRFVVDHPFMFLIKMNNLDVILFLGSVRKL</sequence>
<evidence type="ECO:0000259" key="8">
    <source>
        <dbReference type="SMART" id="SM00093"/>
    </source>
</evidence>
<dbReference type="InterPro" id="IPR042178">
    <property type="entry name" value="Serpin_sf_1"/>
</dbReference>
<dbReference type="SUPFAM" id="SSF56574">
    <property type="entry name" value="Serpins"/>
    <property type="match status" value="1"/>
</dbReference>
<dbReference type="Proteomes" id="UP001321473">
    <property type="component" value="Unassembled WGS sequence"/>
</dbReference>
<keyword evidence="10" id="KW-1185">Reference proteome</keyword>
<evidence type="ECO:0000256" key="2">
    <source>
        <dbReference type="ARBA" id="ARBA00009500"/>
    </source>
</evidence>
<comment type="caution">
    <text evidence="9">The sequence shown here is derived from an EMBL/GenBank/DDBJ whole genome shotgun (WGS) entry which is preliminary data.</text>
</comment>
<dbReference type="AlphaFoldDB" id="A0AAQ4FJI2"/>
<dbReference type="EMBL" id="JARKHS020002320">
    <property type="protein sequence ID" value="KAK8786875.1"/>
    <property type="molecule type" value="Genomic_DNA"/>
</dbReference>
<organism evidence="9 10">
    <name type="scientific">Amblyomma americanum</name>
    <name type="common">Lone star tick</name>
    <dbReference type="NCBI Taxonomy" id="6943"/>
    <lineage>
        <taxon>Eukaryota</taxon>
        <taxon>Metazoa</taxon>
        <taxon>Ecdysozoa</taxon>
        <taxon>Arthropoda</taxon>
        <taxon>Chelicerata</taxon>
        <taxon>Arachnida</taxon>
        <taxon>Acari</taxon>
        <taxon>Parasitiformes</taxon>
        <taxon>Ixodida</taxon>
        <taxon>Ixodoidea</taxon>
        <taxon>Ixodidae</taxon>
        <taxon>Amblyomminae</taxon>
        <taxon>Amblyomma</taxon>
    </lineage>
</organism>
<gene>
    <name evidence="9" type="ORF">V5799_023348</name>
</gene>
<evidence type="ECO:0000256" key="5">
    <source>
        <dbReference type="ARBA" id="ARBA00022900"/>
    </source>
</evidence>
<dbReference type="PROSITE" id="PS00284">
    <property type="entry name" value="SERPIN"/>
    <property type="match status" value="1"/>
</dbReference>
<name>A0AAQ4FJI2_AMBAM</name>
<dbReference type="Gene3D" id="2.30.39.10">
    <property type="entry name" value="Alpha-1-antitrypsin, domain 1"/>
    <property type="match status" value="1"/>
</dbReference>
<evidence type="ECO:0000313" key="10">
    <source>
        <dbReference type="Proteomes" id="UP001321473"/>
    </source>
</evidence>
<keyword evidence="6" id="KW-0325">Glycoprotein</keyword>
<evidence type="ECO:0000256" key="3">
    <source>
        <dbReference type="ARBA" id="ARBA00022525"/>
    </source>
</evidence>
<evidence type="ECO:0000256" key="6">
    <source>
        <dbReference type="ARBA" id="ARBA00023180"/>
    </source>
</evidence>
<dbReference type="PANTHER" id="PTHR11461">
    <property type="entry name" value="SERINE PROTEASE INHIBITOR, SERPIN"/>
    <property type="match status" value="1"/>
</dbReference>
<keyword evidence="3" id="KW-0964">Secreted</keyword>